<keyword evidence="16" id="KW-1185">Reference proteome</keyword>
<dbReference type="PROSITE" id="PS00211">
    <property type="entry name" value="ABC_TRANSPORTER_1"/>
    <property type="match status" value="1"/>
</dbReference>
<evidence type="ECO:0000256" key="2">
    <source>
        <dbReference type="ARBA" id="ARBA00004202"/>
    </source>
</evidence>
<dbReference type="PROSITE" id="PS50928">
    <property type="entry name" value="ABC_TM1"/>
    <property type="match status" value="1"/>
</dbReference>
<comment type="similarity">
    <text evidence="11">Belongs to the binding-protein-dependent transport system permease family.</text>
</comment>
<dbReference type="SUPFAM" id="SSF161098">
    <property type="entry name" value="MetI-like"/>
    <property type="match status" value="1"/>
</dbReference>
<dbReference type="GO" id="GO:0015833">
    <property type="term" value="P:peptide transport"/>
    <property type="evidence" value="ECO:0007669"/>
    <property type="project" value="InterPro"/>
</dbReference>
<reference evidence="15 16" key="2">
    <citation type="submission" date="2020-03" db="EMBL/GenBank/DDBJ databases">
        <authorList>
            <person name="Ichikawa N."/>
            <person name="Kimura A."/>
            <person name="Kitahashi Y."/>
            <person name="Uohara A."/>
        </authorList>
    </citation>
    <scope>NUCLEOTIDE SEQUENCE [LARGE SCALE GENOMIC DNA]</scope>
    <source>
        <strain evidence="15 16">NBRC 108638</strain>
    </source>
</reference>
<dbReference type="Gene3D" id="3.40.50.300">
    <property type="entry name" value="P-loop containing nucleotide triphosphate hydrolases"/>
    <property type="match status" value="1"/>
</dbReference>
<reference evidence="15 16" key="1">
    <citation type="submission" date="2020-03" db="EMBL/GenBank/DDBJ databases">
        <title>Whole genome shotgun sequence of Phytohabitans rumicis NBRC 108638.</title>
        <authorList>
            <person name="Komaki H."/>
            <person name="Tamura T."/>
        </authorList>
    </citation>
    <scope>NUCLEOTIDE SEQUENCE [LARGE SCALE GENOMIC DNA]</scope>
    <source>
        <strain evidence="15 16">NBRC 108638</strain>
    </source>
</reference>
<dbReference type="FunFam" id="3.40.50.300:FF:000016">
    <property type="entry name" value="Oligopeptide ABC transporter ATP-binding component"/>
    <property type="match status" value="1"/>
</dbReference>
<dbReference type="GO" id="GO:0016887">
    <property type="term" value="F:ATP hydrolysis activity"/>
    <property type="evidence" value="ECO:0007669"/>
    <property type="project" value="InterPro"/>
</dbReference>
<keyword evidence="10 11" id="KW-0472">Membrane</keyword>
<dbReference type="EMBL" id="BLPG01000002">
    <property type="protein sequence ID" value="GFJ96304.1"/>
    <property type="molecule type" value="Genomic_DNA"/>
</dbReference>
<evidence type="ECO:0000256" key="9">
    <source>
        <dbReference type="ARBA" id="ARBA00022989"/>
    </source>
</evidence>
<dbReference type="AlphaFoldDB" id="A0A6V8LJB4"/>
<evidence type="ECO:0000256" key="5">
    <source>
        <dbReference type="ARBA" id="ARBA00022475"/>
    </source>
</evidence>
<keyword evidence="9 11" id="KW-1133">Transmembrane helix</keyword>
<dbReference type="Pfam" id="PF00528">
    <property type="entry name" value="BPD_transp_1"/>
    <property type="match status" value="1"/>
</dbReference>
<evidence type="ECO:0000256" key="10">
    <source>
        <dbReference type="ARBA" id="ARBA00023136"/>
    </source>
</evidence>
<dbReference type="GO" id="GO:0005886">
    <property type="term" value="C:plasma membrane"/>
    <property type="evidence" value="ECO:0007669"/>
    <property type="project" value="UniProtKB-SubCell"/>
</dbReference>
<evidence type="ECO:0000256" key="7">
    <source>
        <dbReference type="ARBA" id="ARBA00022741"/>
    </source>
</evidence>
<dbReference type="CDD" id="cd06261">
    <property type="entry name" value="TM_PBP2"/>
    <property type="match status" value="1"/>
</dbReference>
<accession>A0A6V8LJB4</accession>
<dbReference type="Pfam" id="PF00005">
    <property type="entry name" value="ABC_tran"/>
    <property type="match status" value="1"/>
</dbReference>
<feature type="domain" description="ABC transporter" evidence="13">
    <location>
        <begin position="294"/>
        <end position="541"/>
    </location>
</feature>
<feature type="transmembrane region" description="Helical" evidence="11">
    <location>
        <begin position="71"/>
        <end position="92"/>
    </location>
</feature>
<dbReference type="InterPro" id="IPR000515">
    <property type="entry name" value="MetI-like"/>
</dbReference>
<dbReference type="Proteomes" id="UP000482960">
    <property type="component" value="Unassembled WGS sequence"/>
</dbReference>
<comment type="subcellular location">
    <subcellularLocation>
        <location evidence="11">Cell membrane</location>
        <topology evidence="11">Multi-pass membrane protein</topology>
    </subcellularLocation>
    <subcellularLocation>
        <location evidence="2">Cell membrane</location>
        <topology evidence="2">Peripheral membrane protein</topology>
    </subcellularLocation>
    <subcellularLocation>
        <location evidence="1">Membrane</location>
        <topology evidence="1">Multi-pass membrane protein</topology>
    </subcellularLocation>
</comment>
<dbReference type="PROSITE" id="PS50893">
    <property type="entry name" value="ABC_TRANSPORTER_2"/>
    <property type="match status" value="1"/>
</dbReference>
<evidence type="ECO:0000259" key="13">
    <source>
        <dbReference type="PROSITE" id="PS50893"/>
    </source>
</evidence>
<dbReference type="GO" id="GO:0055085">
    <property type="term" value="P:transmembrane transport"/>
    <property type="evidence" value="ECO:0007669"/>
    <property type="project" value="InterPro"/>
</dbReference>
<keyword evidence="4 11" id="KW-0813">Transport</keyword>
<feature type="transmembrane region" description="Helical" evidence="11">
    <location>
        <begin position="233"/>
        <end position="258"/>
    </location>
</feature>
<evidence type="ECO:0000256" key="6">
    <source>
        <dbReference type="ARBA" id="ARBA00022692"/>
    </source>
</evidence>
<dbReference type="InterPro" id="IPR013563">
    <property type="entry name" value="Oligopep_ABC_C"/>
</dbReference>
<dbReference type="InterPro" id="IPR050388">
    <property type="entry name" value="ABC_Ni/Peptide_Import"/>
</dbReference>
<keyword evidence="7" id="KW-0547">Nucleotide-binding</keyword>
<organism evidence="15 16">
    <name type="scientific">Phytohabitans rumicis</name>
    <dbReference type="NCBI Taxonomy" id="1076125"/>
    <lineage>
        <taxon>Bacteria</taxon>
        <taxon>Bacillati</taxon>
        <taxon>Actinomycetota</taxon>
        <taxon>Actinomycetes</taxon>
        <taxon>Micromonosporales</taxon>
        <taxon>Micromonosporaceae</taxon>
    </lineage>
</organism>
<keyword evidence="5" id="KW-1003">Cell membrane</keyword>
<keyword evidence="6 11" id="KW-0812">Transmembrane</keyword>
<dbReference type="InterPro" id="IPR017871">
    <property type="entry name" value="ABC_transporter-like_CS"/>
</dbReference>
<evidence type="ECO:0000313" key="15">
    <source>
        <dbReference type="EMBL" id="GFJ96304.1"/>
    </source>
</evidence>
<comment type="caution">
    <text evidence="15">The sequence shown here is derived from an EMBL/GenBank/DDBJ whole genome shotgun (WGS) entry which is preliminary data.</text>
</comment>
<dbReference type="InterPro" id="IPR003593">
    <property type="entry name" value="AAA+_ATPase"/>
</dbReference>
<feature type="region of interest" description="Disordered" evidence="12">
    <location>
        <begin position="550"/>
        <end position="571"/>
    </location>
</feature>
<gene>
    <name evidence="15" type="ORF">Prum_099460</name>
</gene>
<name>A0A6V8LJB4_9ACTN</name>
<dbReference type="Gene3D" id="1.10.3720.10">
    <property type="entry name" value="MetI-like"/>
    <property type="match status" value="1"/>
</dbReference>
<dbReference type="Pfam" id="PF08352">
    <property type="entry name" value="oligo_HPY"/>
    <property type="match status" value="1"/>
</dbReference>
<evidence type="ECO:0000256" key="1">
    <source>
        <dbReference type="ARBA" id="ARBA00004141"/>
    </source>
</evidence>
<evidence type="ECO:0000259" key="14">
    <source>
        <dbReference type="PROSITE" id="PS50928"/>
    </source>
</evidence>
<dbReference type="GO" id="GO:0005524">
    <property type="term" value="F:ATP binding"/>
    <property type="evidence" value="ECO:0007669"/>
    <property type="project" value="UniProtKB-KW"/>
</dbReference>
<dbReference type="NCBIfam" id="TIGR01727">
    <property type="entry name" value="oligo_HPY"/>
    <property type="match status" value="1"/>
</dbReference>
<dbReference type="PANTHER" id="PTHR43297:SF2">
    <property type="entry name" value="DIPEPTIDE TRANSPORT ATP-BINDING PROTEIN DPPD"/>
    <property type="match status" value="1"/>
</dbReference>
<proteinExistence type="inferred from homology"/>
<protein>
    <submittedName>
        <fullName evidence="15">Peptide ABC transporter ATP-binding protein</fullName>
    </submittedName>
</protein>
<dbReference type="RefSeq" id="WP_173085914.1">
    <property type="nucleotide sequence ID" value="NZ_BAABJB010000047.1"/>
</dbReference>
<feature type="domain" description="ABC transmembrane type-1" evidence="14">
    <location>
        <begin position="69"/>
        <end position="258"/>
    </location>
</feature>
<keyword evidence="8 15" id="KW-0067">ATP-binding</keyword>
<evidence type="ECO:0000256" key="3">
    <source>
        <dbReference type="ARBA" id="ARBA00005417"/>
    </source>
</evidence>
<dbReference type="InterPro" id="IPR027417">
    <property type="entry name" value="P-loop_NTPase"/>
</dbReference>
<evidence type="ECO:0000256" key="12">
    <source>
        <dbReference type="SAM" id="MobiDB-lite"/>
    </source>
</evidence>
<evidence type="ECO:0000256" key="4">
    <source>
        <dbReference type="ARBA" id="ARBA00022448"/>
    </source>
</evidence>
<dbReference type="InterPro" id="IPR035906">
    <property type="entry name" value="MetI-like_sf"/>
</dbReference>
<dbReference type="PANTHER" id="PTHR43297">
    <property type="entry name" value="OLIGOPEPTIDE TRANSPORT ATP-BINDING PROTEIN APPD"/>
    <property type="match status" value="1"/>
</dbReference>
<dbReference type="SUPFAM" id="SSF52540">
    <property type="entry name" value="P-loop containing nucleoside triphosphate hydrolases"/>
    <property type="match status" value="1"/>
</dbReference>
<feature type="transmembrane region" description="Helical" evidence="11">
    <location>
        <begin position="190"/>
        <end position="213"/>
    </location>
</feature>
<evidence type="ECO:0000313" key="16">
    <source>
        <dbReference type="Proteomes" id="UP000482960"/>
    </source>
</evidence>
<dbReference type="InterPro" id="IPR003439">
    <property type="entry name" value="ABC_transporter-like_ATP-bd"/>
</dbReference>
<dbReference type="CDD" id="cd03257">
    <property type="entry name" value="ABC_NikE_OppD_transporters"/>
    <property type="match status" value="1"/>
</dbReference>
<evidence type="ECO:0000256" key="11">
    <source>
        <dbReference type="RuleBase" id="RU363032"/>
    </source>
</evidence>
<comment type="similarity">
    <text evidence="3">Belongs to the ABC transporter superfamily.</text>
</comment>
<dbReference type="SMART" id="SM00382">
    <property type="entry name" value="AAA"/>
    <property type="match status" value="1"/>
</dbReference>
<evidence type="ECO:0000256" key="8">
    <source>
        <dbReference type="ARBA" id="ARBA00022840"/>
    </source>
</evidence>
<sequence>MRAPRTPLGLAAALATAALFALVVAGPLVWGDAAARDSVVDRLQPPSAAHPFGTDEVGRDVLARVLTATRLSVLLAVLATLLAVALGLLLGALPSVLGRRSGRFVAAAINVLVAFPGLLLALFFAIVWGAGARGAVLAIGLAGAPVFARLTQTLAASVAGQDYIAAARVVGVGRTRILFRHVLPNIAEPLIVNATIGAGGALLAFAGLSFLGLGIQPPGYDWGRLLNEGLDRIYVNPAAALAPGLAVVLAGLTFNLLGEALAAAVGRRTARVPPASAPQRAAARPAAPSEQTVLRVRGLRVSFPAPDGGWVTPVDGVDFDVRPGEAVGVVGESGSGKSLTAMACAGLIERPGRVEADRLEFLGHDLDRAPRSLLGTCLAVVFQDPMTSLNPALRVGRQLAEVAEVHQGLSRRAALARAVDRLRAVRIADPERRARQHPHELSGGMRQRAMIGAGLMGTPRLIVADEPTTALDVTVQKQVLELLARARADAGAAILFISHDIAVVSGLCDRVLVMYGGTVVEDLTVERLLSGPAHPYTRALLASVPHLDTDRDRPLATIPGRPPDPARRPPGCAFAPRCDRADERCATDRPPLTVHSGQHKVACWNAS</sequence>
<feature type="transmembrane region" description="Helical" evidence="11">
    <location>
        <begin position="104"/>
        <end position="128"/>
    </location>
</feature>